<dbReference type="EMBL" id="JH651216">
    <property type="protein sequence ID" value="EXA28553.1"/>
    <property type="molecule type" value="Genomic_DNA"/>
</dbReference>
<proteinExistence type="predicted"/>
<dbReference type="HOGENOM" id="CLU_3175417_0_0_1"/>
<dbReference type="AlphaFoldDB" id="W9N734"/>
<reference evidence="1" key="1">
    <citation type="submission" date="2011-10" db="EMBL/GenBank/DDBJ databases">
        <title>The Genome Sequence of Fusarium oxysporum HDV247.</title>
        <authorList>
            <consortium name="The Broad Institute Genome Sequencing Platform"/>
            <person name="Ma L.-J."/>
            <person name="Gale L.R."/>
            <person name="Schwartz D.C."/>
            <person name="Zhou S."/>
            <person name="Corby-Kistler H."/>
            <person name="Young S.K."/>
            <person name="Zeng Q."/>
            <person name="Gargeya S."/>
            <person name="Fitzgerald M."/>
            <person name="Haas B."/>
            <person name="Abouelleil A."/>
            <person name="Alvarado L."/>
            <person name="Arachchi H.M."/>
            <person name="Berlin A."/>
            <person name="Brown A."/>
            <person name="Chapman S.B."/>
            <person name="Chen Z."/>
            <person name="Dunbar C."/>
            <person name="Freedman E."/>
            <person name="Gearin G."/>
            <person name="Goldberg J."/>
            <person name="Griggs A."/>
            <person name="Gujja S."/>
            <person name="Heiman D."/>
            <person name="Howarth C."/>
            <person name="Larson L."/>
            <person name="Lui A."/>
            <person name="MacDonald P.J.P."/>
            <person name="Montmayeur A."/>
            <person name="Murphy C."/>
            <person name="Neiman D."/>
            <person name="Pearson M."/>
            <person name="Priest M."/>
            <person name="Roberts A."/>
            <person name="Saif S."/>
            <person name="Shea T."/>
            <person name="Shenoy N."/>
            <person name="Sisk P."/>
            <person name="Stolte C."/>
            <person name="Sykes S."/>
            <person name="Wortman J."/>
            <person name="Nusbaum C."/>
            <person name="Birren B."/>
        </authorList>
    </citation>
    <scope>NUCLEOTIDE SEQUENCE [LARGE SCALE GENOMIC DNA]</scope>
    <source>
        <strain evidence="1">HDV247</strain>
    </source>
</reference>
<gene>
    <name evidence="1" type="ORF">FOVG_19849</name>
</gene>
<sequence length="47" mass="4748">MAVPVIGAAAVSARISMAGKSAVSPGIGLETVPALDLLPIVRQFCRL</sequence>
<dbReference type="Proteomes" id="UP000030751">
    <property type="component" value="Unassembled WGS sequence"/>
</dbReference>
<organism evidence="1">
    <name type="scientific">Fusarium oxysporum f. sp. pisi HDV247</name>
    <dbReference type="NCBI Taxonomy" id="1080344"/>
    <lineage>
        <taxon>Eukaryota</taxon>
        <taxon>Fungi</taxon>
        <taxon>Dikarya</taxon>
        <taxon>Ascomycota</taxon>
        <taxon>Pezizomycotina</taxon>
        <taxon>Sordariomycetes</taxon>
        <taxon>Hypocreomycetidae</taxon>
        <taxon>Hypocreales</taxon>
        <taxon>Nectriaceae</taxon>
        <taxon>Fusarium</taxon>
        <taxon>Fusarium oxysporum species complex</taxon>
    </lineage>
</organism>
<reference evidence="1" key="2">
    <citation type="submission" date="2012-05" db="EMBL/GenBank/DDBJ databases">
        <title>Annotation of the Genome Sequence of Fusarium oxysporum HDV247.</title>
        <authorList>
            <consortium name="The Broad Institute Genomics Platform"/>
            <person name="Ma L.-J."/>
            <person name="Corby-Kistler H."/>
            <person name="Broz K."/>
            <person name="Gale L.R."/>
            <person name="Jonkers W."/>
            <person name="O'Donnell K."/>
            <person name="Ploetz R."/>
            <person name="Steinberg C."/>
            <person name="Schwartz D.C."/>
            <person name="VanEtten H."/>
            <person name="Zhou S."/>
            <person name="Young S.K."/>
            <person name="Zeng Q."/>
            <person name="Gargeya S."/>
            <person name="Fitzgerald M."/>
            <person name="Abouelleil A."/>
            <person name="Alvarado L."/>
            <person name="Chapman S.B."/>
            <person name="Gainer-Dewar J."/>
            <person name="Goldberg J."/>
            <person name="Griggs A."/>
            <person name="Gujja S."/>
            <person name="Hansen M."/>
            <person name="Howarth C."/>
            <person name="Imamovic A."/>
            <person name="Ireland A."/>
            <person name="Larimer J."/>
            <person name="McCowan C."/>
            <person name="Murphy C."/>
            <person name="Pearson M."/>
            <person name="Poon T.W."/>
            <person name="Priest M."/>
            <person name="Roberts A."/>
            <person name="Saif S."/>
            <person name="Shea T."/>
            <person name="Sykes S."/>
            <person name="Wortman J."/>
            <person name="Nusbaum C."/>
            <person name="Birren B."/>
        </authorList>
    </citation>
    <scope>NUCLEOTIDE SEQUENCE</scope>
    <source>
        <strain evidence="1">HDV247</strain>
    </source>
</reference>
<evidence type="ECO:0000313" key="1">
    <source>
        <dbReference type="EMBL" id="EXA28553.1"/>
    </source>
</evidence>
<accession>W9N734</accession>
<protein>
    <submittedName>
        <fullName evidence="1">Uncharacterized protein</fullName>
    </submittedName>
</protein>
<name>W9N734_FUSOX</name>